<dbReference type="Gene3D" id="2.30.40.10">
    <property type="entry name" value="Urease, subunit C, domain 1"/>
    <property type="match status" value="1"/>
</dbReference>
<dbReference type="GO" id="GO:0005737">
    <property type="term" value="C:cytoplasm"/>
    <property type="evidence" value="ECO:0007669"/>
    <property type="project" value="InterPro"/>
</dbReference>
<dbReference type="Proteomes" id="UP000533476">
    <property type="component" value="Unassembled WGS sequence"/>
</dbReference>
<name>A0A7Y0L797_9FIRM</name>
<keyword evidence="6" id="KW-0862">Zinc</keyword>
<evidence type="ECO:0000313" key="8">
    <source>
        <dbReference type="EMBL" id="NMP24531.1"/>
    </source>
</evidence>
<reference evidence="8 9" key="1">
    <citation type="submission" date="2020-04" db="EMBL/GenBank/DDBJ databases">
        <authorList>
            <person name="Zhang R."/>
            <person name="Schippers A."/>
        </authorList>
    </citation>
    <scope>NUCLEOTIDE SEQUENCE [LARGE SCALE GENOMIC DNA]</scope>
    <source>
        <strain evidence="8 9">DSM 109850</strain>
    </source>
</reference>
<evidence type="ECO:0000313" key="9">
    <source>
        <dbReference type="Proteomes" id="UP000533476"/>
    </source>
</evidence>
<evidence type="ECO:0000256" key="1">
    <source>
        <dbReference type="ARBA" id="ARBA00005023"/>
    </source>
</evidence>
<gene>
    <name evidence="8" type="ORF">HIJ39_19635</name>
</gene>
<dbReference type="InterPro" id="IPR011059">
    <property type="entry name" value="Metal-dep_hydrolase_composite"/>
</dbReference>
<dbReference type="GO" id="GO:0046872">
    <property type="term" value="F:metal ion binding"/>
    <property type="evidence" value="ECO:0007669"/>
    <property type="project" value="UniProtKB-KW"/>
</dbReference>
<evidence type="ECO:0000256" key="2">
    <source>
        <dbReference type="ARBA" id="ARBA00012864"/>
    </source>
</evidence>
<dbReference type="SUPFAM" id="SSF51338">
    <property type="entry name" value="Composite domain of metallo-dependent hydrolases"/>
    <property type="match status" value="1"/>
</dbReference>
<dbReference type="PANTHER" id="PTHR42752">
    <property type="entry name" value="IMIDAZOLONEPROPIONASE"/>
    <property type="match status" value="1"/>
</dbReference>
<keyword evidence="7" id="KW-0408">Iron</keyword>
<evidence type="ECO:0000256" key="3">
    <source>
        <dbReference type="ARBA" id="ARBA00022723"/>
    </source>
</evidence>
<keyword evidence="9" id="KW-1185">Reference proteome</keyword>
<comment type="caution">
    <text evidence="8">The sequence shown here is derived from an EMBL/GenBank/DDBJ whole genome shotgun (WGS) entry which is preliminary data.</text>
</comment>
<evidence type="ECO:0000256" key="4">
    <source>
        <dbReference type="ARBA" id="ARBA00022801"/>
    </source>
</evidence>
<keyword evidence="3" id="KW-0479">Metal-binding</keyword>
<keyword evidence="4 8" id="KW-0378">Hydrolase</keyword>
<organism evidence="8 9">
    <name type="scientific">Sulfobacillus harzensis</name>
    <dbReference type="NCBI Taxonomy" id="2729629"/>
    <lineage>
        <taxon>Bacteria</taxon>
        <taxon>Bacillati</taxon>
        <taxon>Bacillota</taxon>
        <taxon>Clostridia</taxon>
        <taxon>Eubacteriales</taxon>
        <taxon>Clostridiales Family XVII. Incertae Sedis</taxon>
        <taxon>Sulfobacillus</taxon>
    </lineage>
</organism>
<evidence type="ECO:0000256" key="7">
    <source>
        <dbReference type="ARBA" id="ARBA00023004"/>
    </source>
</evidence>
<protein>
    <recommendedName>
        <fullName evidence="2">imidazolonepropionase</fullName>
        <ecNumber evidence="2">3.5.2.7</ecNumber>
    </recommendedName>
</protein>
<evidence type="ECO:0000256" key="6">
    <source>
        <dbReference type="ARBA" id="ARBA00022833"/>
    </source>
</evidence>
<dbReference type="InterPro" id="IPR032466">
    <property type="entry name" value="Metal_Hydrolase"/>
</dbReference>
<dbReference type="Gene3D" id="3.20.20.140">
    <property type="entry name" value="Metal-dependent hydrolases"/>
    <property type="match status" value="1"/>
</dbReference>
<accession>A0A7Y0L797</accession>
<dbReference type="GO" id="GO:0019556">
    <property type="term" value="P:L-histidine catabolic process to glutamate and formamide"/>
    <property type="evidence" value="ECO:0007669"/>
    <property type="project" value="InterPro"/>
</dbReference>
<proteinExistence type="predicted"/>
<evidence type="ECO:0000256" key="5">
    <source>
        <dbReference type="ARBA" id="ARBA00022808"/>
    </source>
</evidence>
<dbReference type="EMBL" id="JABBVZ010000119">
    <property type="protein sequence ID" value="NMP24531.1"/>
    <property type="molecule type" value="Genomic_DNA"/>
</dbReference>
<dbReference type="RefSeq" id="WP_169102725.1">
    <property type="nucleotide sequence ID" value="NZ_JABBVZ010000119.1"/>
</dbReference>
<keyword evidence="5" id="KW-0369">Histidine metabolism</keyword>
<dbReference type="EC" id="3.5.2.7" evidence="2"/>
<feature type="non-terminal residue" evidence="8">
    <location>
        <position position="357"/>
    </location>
</feature>
<dbReference type="PANTHER" id="PTHR42752:SF1">
    <property type="entry name" value="IMIDAZOLONEPROPIONASE-RELATED"/>
    <property type="match status" value="1"/>
</dbReference>
<sequence length="357" mass="38580">MRLTLTHGRIYQDRTQNQWIVEPNGAVIIDNGRITAVGPTSQLLSQERNLGTVVDVEGRAVVPGFIDCHTHLPFAGWRDDEYVARLQGVSYESLSQRKGGIARSSDQWATASDTEILTLTTQLATEALAWGTTVLEMKTGYGLTLDEEMRALRLIQQLMDQLPQDIIATGLFLHAHPRTGSKSDWLNTVRSQLLPQAAAMGFLSAVDAFVERTAYSPAEVASVFESLPANLTVRLHTNQFSQIGGIELGVRLGARSVEHLECLSLDEIDLMATHHMAAVIMPGAAFYGGAGGYAPVRKILDRGVHLALATDFNPGSSPIGNLPTVVALAVNLLAACVNSPEHPAQKGLRDPDGEIKT</sequence>
<dbReference type="SUPFAM" id="SSF51556">
    <property type="entry name" value="Metallo-dependent hydrolases"/>
    <property type="match status" value="1"/>
</dbReference>
<dbReference type="InterPro" id="IPR005920">
    <property type="entry name" value="HutI"/>
</dbReference>
<dbReference type="AlphaFoldDB" id="A0A7Y0L797"/>
<dbReference type="GO" id="GO:0050480">
    <property type="term" value="F:imidazolonepropionase activity"/>
    <property type="evidence" value="ECO:0007669"/>
    <property type="project" value="UniProtKB-EC"/>
</dbReference>
<comment type="pathway">
    <text evidence="1">Amino-acid degradation.</text>
</comment>